<dbReference type="AlphaFoldDB" id="A0AA49JC81"/>
<keyword evidence="1" id="KW-0472">Membrane</keyword>
<proteinExistence type="predicted"/>
<keyword evidence="1" id="KW-0812">Transmembrane</keyword>
<protein>
    <submittedName>
        <fullName evidence="2">Uncharacterized protein</fullName>
    </submittedName>
</protein>
<feature type="transmembrane region" description="Helical" evidence="1">
    <location>
        <begin position="20"/>
        <end position="40"/>
    </location>
</feature>
<gene>
    <name evidence="2" type="ORF">K4G66_18910</name>
</gene>
<accession>A0AA49JC81</accession>
<reference evidence="2" key="2">
    <citation type="journal article" date="2024" name="Antonie Van Leeuwenhoek">
        <title>Roseihalotalea indica gen. nov., sp. nov., a halophilic Bacteroidetes from mesopelagic Southwest Indian Ocean with higher carbohydrate metabolic potential.</title>
        <authorList>
            <person name="Chen B."/>
            <person name="Zhang M."/>
            <person name="Lin D."/>
            <person name="Ye J."/>
            <person name="Tang K."/>
        </authorList>
    </citation>
    <scope>NUCLEOTIDE SEQUENCE</scope>
    <source>
        <strain evidence="2">TK19036</strain>
    </source>
</reference>
<organism evidence="2">
    <name type="scientific">Roseihalotalea indica</name>
    <dbReference type="NCBI Taxonomy" id="2867963"/>
    <lineage>
        <taxon>Bacteria</taxon>
        <taxon>Pseudomonadati</taxon>
        <taxon>Bacteroidota</taxon>
        <taxon>Cytophagia</taxon>
        <taxon>Cytophagales</taxon>
        <taxon>Catalimonadaceae</taxon>
        <taxon>Roseihalotalea</taxon>
    </lineage>
</organism>
<reference evidence="2" key="1">
    <citation type="journal article" date="2023" name="Comput. Struct. Biotechnol. J.">
        <title>Discovery of a novel marine Bacteroidetes with a rich repertoire of carbohydrate-active enzymes.</title>
        <authorList>
            <person name="Chen B."/>
            <person name="Liu G."/>
            <person name="Chen Q."/>
            <person name="Wang H."/>
            <person name="Liu L."/>
            <person name="Tang K."/>
        </authorList>
    </citation>
    <scope>NUCLEOTIDE SEQUENCE</scope>
    <source>
        <strain evidence="2">TK19036</strain>
    </source>
</reference>
<name>A0AA49JC81_9BACT</name>
<sequence>MKTKRTLRHKPSAKQKIQVWYIASGIALAVLAGVGLFFYLNLSTSTDSKASVTYSSTDVHGESDWIIGNTWAGGIAHPSTGINYNINISKDHLVFHHGTVRWKPVYGQRF</sequence>
<evidence type="ECO:0000256" key="1">
    <source>
        <dbReference type="SAM" id="Phobius"/>
    </source>
</evidence>
<keyword evidence="1" id="KW-1133">Transmembrane helix</keyword>
<dbReference type="EMBL" id="CP120682">
    <property type="protein sequence ID" value="WKN34451.1"/>
    <property type="molecule type" value="Genomic_DNA"/>
</dbReference>
<evidence type="ECO:0000313" key="2">
    <source>
        <dbReference type="EMBL" id="WKN34451.1"/>
    </source>
</evidence>